<keyword evidence="2" id="KW-0472">Membrane</keyword>
<keyword evidence="2" id="KW-0564">Palmitate</keyword>
<proteinExistence type="inferred from homology"/>
<gene>
    <name evidence="3" type="ORF">MTR62_11265</name>
</gene>
<dbReference type="PROSITE" id="PS51257">
    <property type="entry name" value="PROKAR_LIPOPROTEIN"/>
    <property type="match status" value="1"/>
</dbReference>
<accession>A0ABT0BDX7</accession>
<keyword evidence="2" id="KW-1134">Transmembrane beta strand</keyword>
<evidence type="ECO:0000256" key="1">
    <source>
        <dbReference type="ARBA" id="ARBA00007613"/>
    </source>
</evidence>
<dbReference type="PANTHER" id="PTHR30203:SF21">
    <property type="entry name" value="OUTER MEMBRANE COMPONENT OF MULTIDRUG EFFLUX PUMP-RELATED"/>
    <property type="match status" value="1"/>
</dbReference>
<comment type="similarity">
    <text evidence="1 2">Belongs to the outer membrane factor (OMF) (TC 1.B.17) family.</text>
</comment>
<dbReference type="SUPFAM" id="SSF56954">
    <property type="entry name" value="Outer membrane efflux proteins (OEP)"/>
    <property type="match status" value="1"/>
</dbReference>
<dbReference type="Pfam" id="PF02321">
    <property type="entry name" value="OEP"/>
    <property type="match status" value="2"/>
</dbReference>
<dbReference type="InterPro" id="IPR010131">
    <property type="entry name" value="MdtP/NodT-like"/>
</dbReference>
<reference evidence="3" key="1">
    <citation type="submission" date="2022-03" db="EMBL/GenBank/DDBJ databases">
        <title>Identification of a novel bacterium isolated from mangrove sediments.</title>
        <authorList>
            <person name="Pan X."/>
        </authorList>
    </citation>
    <scope>NUCLEOTIDE SEQUENCE</scope>
    <source>
        <strain evidence="3">B1949</strain>
    </source>
</reference>
<dbReference type="Gene3D" id="2.20.200.10">
    <property type="entry name" value="Outer membrane efflux proteins (OEP)"/>
    <property type="match status" value="1"/>
</dbReference>
<dbReference type="Gene3D" id="1.20.1600.10">
    <property type="entry name" value="Outer membrane efflux proteins (OEP)"/>
    <property type="match status" value="1"/>
</dbReference>
<dbReference type="Proteomes" id="UP001162881">
    <property type="component" value="Unassembled WGS sequence"/>
</dbReference>
<name>A0ABT0BDX7_9SPHN</name>
<dbReference type="NCBIfam" id="TIGR01845">
    <property type="entry name" value="outer_NodT"/>
    <property type="match status" value="1"/>
</dbReference>
<dbReference type="InterPro" id="IPR003423">
    <property type="entry name" value="OMP_efflux"/>
</dbReference>
<keyword evidence="4" id="KW-1185">Reference proteome</keyword>
<evidence type="ECO:0000313" key="4">
    <source>
        <dbReference type="Proteomes" id="UP001162881"/>
    </source>
</evidence>
<keyword evidence="2" id="KW-0812">Transmembrane</keyword>
<organism evidence="3 4">
    <name type="scientific">Novosphingobium organovorum</name>
    <dbReference type="NCBI Taxonomy" id="2930092"/>
    <lineage>
        <taxon>Bacteria</taxon>
        <taxon>Pseudomonadati</taxon>
        <taxon>Pseudomonadota</taxon>
        <taxon>Alphaproteobacteria</taxon>
        <taxon>Sphingomonadales</taxon>
        <taxon>Sphingomonadaceae</taxon>
        <taxon>Novosphingobium</taxon>
    </lineage>
</organism>
<sequence length="477" mass="50779">MKHAPLSGQRARNGATVALSALALALTGCTVGPDYHLPEKAAINRPSAKAALSGSALTSIDPLPPRWWSLYHDPVLDALEQEALAANTDLRVAGANLARSAAMVRATKGEGDPQATLDASVERARLSGESFLKYETLPVTNLGIGEGAVSYQLDLFGQIRRRVEEAEADHQATEATIEAVQVTLAAQVARAYVTVCGENEAQELAEEAASQQEHFAQIAQRLHAAGKTPATDVTRAEALALQAQAALPRHRAAARAALYQLAFLLGRTPSEYPREAENCHALPRLDRPLPIGDGAALLARRPDVRAAERKLAAATAGIGVAKADLYPHISLGLSGGTFGLLEDVGQAMAGHWSIGSLISWTFPTRANRAKVDAAKAGADRSLAAFDGTVLDALRETETALSWYRESHNRAVDLTAVREKAQELADQNRRLFTAGKAGLPLDLSSRIDLVKARDDERAARDEEAQSQISLFLALGGGW</sequence>
<evidence type="ECO:0000313" key="3">
    <source>
        <dbReference type="EMBL" id="MCJ2183265.1"/>
    </source>
</evidence>
<keyword evidence="2" id="KW-0449">Lipoprotein</keyword>
<dbReference type="PANTHER" id="PTHR30203">
    <property type="entry name" value="OUTER MEMBRANE CATION EFFLUX PROTEIN"/>
    <property type="match status" value="1"/>
</dbReference>
<evidence type="ECO:0000256" key="2">
    <source>
        <dbReference type="RuleBase" id="RU362097"/>
    </source>
</evidence>
<comment type="subcellular location">
    <subcellularLocation>
        <location evidence="2">Cell membrane</location>
        <topology evidence="2">Lipid-anchor</topology>
    </subcellularLocation>
</comment>
<comment type="caution">
    <text evidence="3">The sequence shown here is derived from an EMBL/GenBank/DDBJ whole genome shotgun (WGS) entry which is preliminary data.</text>
</comment>
<dbReference type="EMBL" id="JALHLF010000039">
    <property type="protein sequence ID" value="MCJ2183265.1"/>
    <property type="molecule type" value="Genomic_DNA"/>
</dbReference>
<protein>
    <submittedName>
        <fullName evidence="3">Efflux transporter outer membrane subunit</fullName>
    </submittedName>
</protein>
<dbReference type="RefSeq" id="WP_244020889.1">
    <property type="nucleotide sequence ID" value="NZ_JALHLF010000039.1"/>
</dbReference>